<proteinExistence type="predicted"/>
<dbReference type="AlphaFoldDB" id="A0A8S9R0S7"/>
<dbReference type="EMBL" id="QGKX02000996">
    <property type="protein sequence ID" value="KAF3557377.1"/>
    <property type="molecule type" value="Genomic_DNA"/>
</dbReference>
<sequence length="78" mass="8445">MVSWIGRSNSPLGELDVVPPSRLMVSLIGRSNSPLGELDWSIKLAIGRVGCGSSSPLGDLDVIHPRPMASWMWFVQLA</sequence>
<reference evidence="1" key="1">
    <citation type="submission" date="2019-12" db="EMBL/GenBank/DDBJ databases">
        <title>Genome sequencing and annotation of Brassica cretica.</title>
        <authorList>
            <person name="Studholme D.J."/>
            <person name="Sarris P."/>
        </authorList>
    </citation>
    <scope>NUCLEOTIDE SEQUENCE</scope>
    <source>
        <strain evidence="1">PFS-109/04</strain>
        <tissue evidence="1">Leaf</tissue>
    </source>
</reference>
<accession>A0A8S9R0S7</accession>
<protein>
    <submittedName>
        <fullName evidence="1">Uncharacterized protein</fullName>
    </submittedName>
</protein>
<evidence type="ECO:0000313" key="2">
    <source>
        <dbReference type="Proteomes" id="UP000712600"/>
    </source>
</evidence>
<organism evidence="1 2">
    <name type="scientific">Brassica cretica</name>
    <name type="common">Mustard</name>
    <dbReference type="NCBI Taxonomy" id="69181"/>
    <lineage>
        <taxon>Eukaryota</taxon>
        <taxon>Viridiplantae</taxon>
        <taxon>Streptophyta</taxon>
        <taxon>Embryophyta</taxon>
        <taxon>Tracheophyta</taxon>
        <taxon>Spermatophyta</taxon>
        <taxon>Magnoliopsida</taxon>
        <taxon>eudicotyledons</taxon>
        <taxon>Gunneridae</taxon>
        <taxon>Pentapetalae</taxon>
        <taxon>rosids</taxon>
        <taxon>malvids</taxon>
        <taxon>Brassicales</taxon>
        <taxon>Brassicaceae</taxon>
        <taxon>Brassiceae</taxon>
        <taxon>Brassica</taxon>
    </lineage>
</organism>
<name>A0A8S9R0S7_BRACR</name>
<evidence type="ECO:0000313" key="1">
    <source>
        <dbReference type="EMBL" id="KAF3557377.1"/>
    </source>
</evidence>
<gene>
    <name evidence="1" type="ORF">F2Q69_00013034</name>
</gene>
<comment type="caution">
    <text evidence="1">The sequence shown here is derived from an EMBL/GenBank/DDBJ whole genome shotgun (WGS) entry which is preliminary data.</text>
</comment>
<dbReference type="Proteomes" id="UP000712600">
    <property type="component" value="Unassembled WGS sequence"/>
</dbReference>